<dbReference type="EMBL" id="JAINUF010000001">
    <property type="protein sequence ID" value="KAJ8381420.1"/>
    <property type="molecule type" value="Genomic_DNA"/>
</dbReference>
<dbReference type="Proteomes" id="UP001152622">
    <property type="component" value="Chromosome 1"/>
</dbReference>
<name>A0A9Q1JDZ0_SYNKA</name>
<reference evidence="2" key="1">
    <citation type="journal article" date="2023" name="Science">
        <title>Genome structures resolve the early diversification of teleost fishes.</title>
        <authorList>
            <person name="Parey E."/>
            <person name="Louis A."/>
            <person name="Montfort J."/>
            <person name="Bouchez O."/>
            <person name="Roques C."/>
            <person name="Iampietro C."/>
            <person name="Lluch J."/>
            <person name="Castinel A."/>
            <person name="Donnadieu C."/>
            <person name="Desvignes T."/>
            <person name="Floi Bucao C."/>
            <person name="Jouanno E."/>
            <person name="Wen M."/>
            <person name="Mejri S."/>
            <person name="Dirks R."/>
            <person name="Jansen H."/>
            <person name="Henkel C."/>
            <person name="Chen W.J."/>
            <person name="Zahm M."/>
            <person name="Cabau C."/>
            <person name="Klopp C."/>
            <person name="Thompson A.W."/>
            <person name="Robinson-Rechavi M."/>
            <person name="Braasch I."/>
            <person name="Lecointre G."/>
            <person name="Bobe J."/>
            <person name="Postlethwait J.H."/>
            <person name="Berthelot C."/>
            <person name="Roest Crollius H."/>
            <person name="Guiguen Y."/>
        </authorList>
    </citation>
    <scope>NUCLEOTIDE SEQUENCE</scope>
    <source>
        <strain evidence="2">WJC10195</strain>
    </source>
</reference>
<accession>A0A9Q1JDZ0</accession>
<sequence length="458" mass="50630">MAAVNARAKAEAAQARAVFARKEIEMRVKQAELKVEETCLEATLEALHQQRDAEAALAEANVYEAAASEMDEVHMSGRLSQTFHPSERTSEYVKNQFLQNDKLTPYEDVKAREVPACSTFSQLKREVDMSDPISPYIALPPKNNGNDGASQPSQYFAVHEPPACSRPQIPSQENSNMSDLNRFLARHDQSNTSLARSSFFDIFGIAKNSSPYTLKTCAGVTEVTGRSASNFIVESADGRSSLPLPMLIECDMLPDNRNKIPTPEAAHYHPHLKDIAAEIPALDPQADILLLLGRDVIQAHKVLSQRNGPLNAPFAQKLALGWVIVGDACLGGAHKPGHVNVLKTNILDNGRLSNFFPCQNSIQVKESFSCQGRYKINSPVFGQGKRLAEADTMGKTVFQCTSADEKPAYSIEEQAFLQIMEREVYQDDTNSWVAPLPFRSPRQRLTNNKQQASLFVAR</sequence>
<evidence type="ECO:0000256" key="1">
    <source>
        <dbReference type="SAM" id="Coils"/>
    </source>
</evidence>
<dbReference type="AlphaFoldDB" id="A0A9Q1JDZ0"/>
<proteinExistence type="predicted"/>
<evidence type="ECO:0000313" key="3">
    <source>
        <dbReference type="Proteomes" id="UP001152622"/>
    </source>
</evidence>
<keyword evidence="3" id="KW-1185">Reference proteome</keyword>
<evidence type="ECO:0000313" key="2">
    <source>
        <dbReference type="EMBL" id="KAJ8381420.1"/>
    </source>
</evidence>
<organism evidence="2 3">
    <name type="scientific">Synaphobranchus kaupii</name>
    <name type="common">Kaup's arrowtooth eel</name>
    <dbReference type="NCBI Taxonomy" id="118154"/>
    <lineage>
        <taxon>Eukaryota</taxon>
        <taxon>Metazoa</taxon>
        <taxon>Chordata</taxon>
        <taxon>Craniata</taxon>
        <taxon>Vertebrata</taxon>
        <taxon>Euteleostomi</taxon>
        <taxon>Actinopterygii</taxon>
        <taxon>Neopterygii</taxon>
        <taxon>Teleostei</taxon>
        <taxon>Anguilliformes</taxon>
        <taxon>Synaphobranchidae</taxon>
        <taxon>Synaphobranchus</taxon>
    </lineage>
</organism>
<dbReference type="PANTHER" id="PTHR47331">
    <property type="entry name" value="PHD-TYPE DOMAIN-CONTAINING PROTEIN"/>
    <property type="match status" value="1"/>
</dbReference>
<dbReference type="OrthoDB" id="10068969at2759"/>
<comment type="caution">
    <text evidence="2">The sequence shown here is derived from an EMBL/GenBank/DDBJ whole genome shotgun (WGS) entry which is preliminary data.</text>
</comment>
<keyword evidence="1" id="KW-0175">Coiled coil</keyword>
<gene>
    <name evidence="2" type="ORF">SKAU_G00021980</name>
</gene>
<dbReference type="PANTHER" id="PTHR47331:SF7">
    <property type="match status" value="1"/>
</dbReference>
<feature type="coiled-coil region" evidence="1">
    <location>
        <begin position="3"/>
        <end position="41"/>
    </location>
</feature>
<protein>
    <submittedName>
        <fullName evidence="2">Uncharacterized protein</fullName>
    </submittedName>
</protein>